<evidence type="ECO:0000256" key="4">
    <source>
        <dbReference type="ARBA" id="ARBA00022552"/>
    </source>
</evidence>
<dbReference type="OMA" id="NWPCALP"/>
<gene>
    <name evidence="12" type="ORF">DIURU_002868</name>
</gene>
<dbReference type="InterPro" id="IPR036397">
    <property type="entry name" value="RNaseH_sf"/>
</dbReference>
<keyword evidence="4" id="KW-0698">rRNA processing</keyword>
<dbReference type="VEuPathDB" id="FungiDB:DIURU_002868"/>
<evidence type="ECO:0000256" key="9">
    <source>
        <dbReference type="ARBA" id="ARBA00025599"/>
    </source>
</evidence>
<proteinExistence type="inferred from homology"/>
<evidence type="ECO:0000256" key="1">
    <source>
        <dbReference type="ARBA" id="ARBA00004123"/>
    </source>
</evidence>
<dbReference type="SMART" id="SM00479">
    <property type="entry name" value="EXOIII"/>
    <property type="match status" value="1"/>
</dbReference>
<keyword evidence="13" id="KW-1185">Reference proteome</keyword>
<name>A0A642UNF0_DIURU</name>
<dbReference type="FunFam" id="3.30.420.10:FF:000007">
    <property type="entry name" value="Interferon-stimulated exonuclease gene 20"/>
    <property type="match status" value="1"/>
</dbReference>
<dbReference type="GO" id="GO:0000027">
    <property type="term" value="P:ribosomal large subunit assembly"/>
    <property type="evidence" value="ECO:0007669"/>
    <property type="project" value="TreeGrafter"/>
</dbReference>
<dbReference type="GO" id="GO:0003676">
    <property type="term" value="F:nucleic acid binding"/>
    <property type="evidence" value="ECO:0007669"/>
    <property type="project" value="InterPro"/>
</dbReference>
<evidence type="ECO:0000256" key="10">
    <source>
        <dbReference type="SAM" id="MobiDB-lite"/>
    </source>
</evidence>
<dbReference type="GeneID" id="54781519"/>
<evidence type="ECO:0000256" key="5">
    <source>
        <dbReference type="ARBA" id="ARBA00022722"/>
    </source>
</evidence>
<comment type="similarity">
    <text evidence="2">Belongs to the REXO4 family.</text>
</comment>
<dbReference type="GO" id="GO:0008408">
    <property type="term" value="F:3'-5' exonuclease activity"/>
    <property type="evidence" value="ECO:0007669"/>
    <property type="project" value="InterPro"/>
</dbReference>
<dbReference type="GO" id="GO:0005634">
    <property type="term" value="C:nucleus"/>
    <property type="evidence" value="ECO:0007669"/>
    <property type="project" value="UniProtKB-SubCell"/>
</dbReference>
<evidence type="ECO:0000256" key="7">
    <source>
        <dbReference type="ARBA" id="ARBA00022839"/>
    </source>
</evidence>
<organism evidence="12 13">
    <name type="scientific">Diutina rugosa</name>
    <name type="common">Yeast</name>
    <name type="synonym">Candida rugosa</name>
    <dbReference type="NCBI Taxonomy" id="5481"/>
    <lineage>
        <taxon>Eukaryota</taxon>
        <taxon>Fungi</taxon>
        <taxon>Dikarya</taxon>
        <taxon>Ascomycota</taxon>
        <taxon>Saccharomycotina</taxon>
        <taxon>Pichiomycetes</taxon>
        <taxon>Debaryomycetaceae</taxon>
        <taxon>Diutina</taxon>
    </lineage>
</organism>
<keyword evidence="6" id="KW-0378">Hydrolase</keyword>
<evidence type="ECO:0000256" key="8">
    <source>
        <dbReference type="ARBA" id="ARBA00023242"/>
    </source>
</evidence>
<comment type="subcellular location">
    <subcellularLocation>
        <location evidence="1">Nucleus</location>
    </subcellularLocation>
</comment>
<dbReference type="InterPro" id="IPR037431">
    <property type="entry name" value="REX4_DEDDh_dom"/>
</dbReference>
<protein>
    <recommendedName>
        <fullName evidence="3">RNA exonuclease 4</fullName>
    </recommendedName>
</protein>
<dbReference type="PANTHER" id="PTHR12801">
    <property type="entry name" value="RNA EXONUCLEASE REXO1 / RECO3 FAMILY MEMBER-RELATED"/>
    <property type="match status" value="1"/>
</dbReference>
<dbReference type="InterPro" id="IPR047021">
    <property type="entry name" value="REXO1/3/4-like"/>
</dbReference>
<dbReference type="RefSeq" id="XP_034012399.1">
    <property type="nucleotide sequence ID" value="XM_034155566.1"/>
</dbReference>
<dbReference type="EMBL" id="SWFT01000090">
    <property type="protein sequence ID" value="KAA8902414.1"/>
    <property type="molecule type" value="Genomic_DNA"/>
</dbReference>
<evidence type="ECO:0000256" key="6">
    <source>
        <dbReference type="ARBA" id="ARBA00022801"/>
    </source>
</evidence>
<evidence type="ECO:0000259" key="11">
    <source>
        <dbReference type="SMART" id="SM00479"/>
    </source>
</evidence>
<comment type="function">
    <text evidence="9">Exoribonuclease involved in ribosome biosynthesis. Involved in the processing of ITS1, the internal transcribed spacer localized between the 18S and 5.8S rRNAs.</text>
</comment>
<keyword evidence="7" id="KW-0269">Exonuclease</keyword>
<dbReference type="Proteomes" id="UP000449547">
    <property type="component" value="Unassembled WGS sequence"/>
</dbReference>
<feature type="domain" description="Exonuclease" evidence="11">
    <location>
        <begin position="72"/>
        <end position="233"/>
    </location>
</feature>
<keyword evidence="8" id="KW-0539">Nucleus</keyword>
<evidence type="ECO:0000313" key="12">
    <source>
        <dbReference type="EMBL" id="KAA8902414.1"/>
    </source>
</evidence>
<dbReference type="SUPFAM" id="SSF53098">
    <property type="entry name" value="Ribonuclease H-like"/>
    <property type="match status" value="1"/>
</dbReference>
<feature type="region of interest" description="Disordered" evidence="10">
    <location>
        <begin position="1"/>
        <end position="47"/>
    </location>
</feature>
<evidence type="ECO:0000256" key="3">
    <source>
        <dbReference type="ARBA" id="ARBA00016937"/>
    </source>
</evidence>
<dbReference type="Pfam" id="PF00929">
    <property type="entry name" value="RNase_T"/>
    <property type="match status" value="1"/>
</dbReference>
<feature type="compositionally biased region" description="Polar residues" evidence="10">
    <location>
        <begin position="1"/>
        <end position="12"/>
    </location>
</feature>
<comment type="caution">
    <text evidence="12">The sequence shown here is derived from an EMBL/GenBank/DDBJ whole genome shotgun (WGS) entry which is preliminary data.</text>
</comment>
<dbReference type="InterPro" id="IPR012337">
    <property type="entry name" value="RNaseH-like_sf"/>
</dbReference>
<dbReference type="AlphaFoldDB" id="A0A642UNF0"/>
<dbReference type="CDD" id="cd06144">
    <property type="entry name" value="REX4_like"/>
    <property type="match status" value="1"/>
</dbReference>
<dbReference type="OrthoDB" id="8191639at2759"/>
<evidence type="ECO:0000256" key="2">
    <source>
        <dbReference type="ARBA" id="ARBA00010489"/>
    </source>
</evidence>
<dbReference type="InterPro" id="IPR013520">
    <property type="entry name" value="Ribonucl_H"/>
</dbReference>
<feature type="compositionally biased region" description="Basic residues" evidence="10">
    <location>
        <begin position="15"/>
        <end position="28"/>
    </location>
</feature>
<accession>A0A642UNF0</accession>
<evidence type="ECO:0000313" key="13">
    <source>
        <dbReference type="Proteomes" id="UP000449547"/>
    </source>
</evidence>
<dbReference type="GO" id="GO:0006364">
    <property type="term" value="P:rRNA processing"/>
    <property type="evidence" value="ECO:0007669"/>
    <property type="project" value="UniProtKB-KW"/>
</dbReference>
<reference evidence="12 13" key="1">
    <citation type="submission" date="2019-07" db="EMBL/GenBank/DDBJ databases">
        <title>Genome assembly of two rare yeast pathogens: Diutina rugosa and Trichomonascus ciferrii.</title>
        <authorList>
            <person name="Mixao V."/>
            <person name="Saus E."/>
            <person name="Hansen A."/>
            <person name="Lass-Flor C."/>
            <person name="Gabaldon T."/>
        </authorList>
    </citation>
    <scope>NUCLEOTIDE SEQUENCE [LARGE SCALE GENOMIC DNA]</scope>
    <source>
        <strain evidence="12 13">CBS 613</strain>
    </source>
</reference>
<keyword evidence="5" id="KW-0540">Nuclease</keyword>
<dbReference type="Gene3D" id="3.30.420.10">
    <property type="entry name" value="Ribonuclease H-like superfamily/Ribonuclease H"/>
    <property type="match status" value="1"/>
</dbReference>
<dbReference type="PANTHER" id="PTHR12801:SF45">
    <property type="entry name" value="RNA EXONUCLEASE 4"/>
    <property type="match status" value="1"/>
</dbReference>
<sequence>MSNWNQLQQKINAKQPRRKRNRGNKAAKRQPDPSKTASQVANVPPAHRHSQIMTEFKILDKHPPLKKREPGRYLAIDCEFVGVGPEGRKNALGRCSIVNYYGEVIYDEYVRPKERVTDWRTWVSGVTPGNMYQAKDVSIVKQEVMDLLQNRVLVGHSIHNDLKVLGISMSKQFIRDTATLAEYRAHSGGKPPSLKKLAQIYFNIEIQHGSHSSVEDAQMAMLLFRIRKKDFKFE</sequence>